<feature type="region of interest" description="Disordered" evidence="1">
    <location>
        <begin position="181"/>
        <end position="287"/>
    </location>
</feature>
<dbReference type="GO" id="GO:0007169">
    <property type="term" value="P:cell surface receptor protein tyrosine kinase signaling pathway"/>
    <property type="evidence" value="ECO:0007669"/>
    <property type="project" value="TreeGrafter"/>
</dbReference>
<dbReference type="GO" id="GO:0005737">
    <property type="term" value="C:cytoplasm"/>
    <property type="evidence" value="ECO:0007669"/>
    <property type="project" value="TreeGrafter"/>
</dbReference>
<gene>
    <name evidence="3" type="ORF">MEDL_27056</name>
</gene>
<dbReference type="SMART" id="SM01244">
    <property type="entry name" value="IRS"/>
    <property type="match status" value="1"/>
</dbReference>
<proteinExistence type="predicted"/>
<feature type="region of interest" description="Disordered" evidence="1">
    <location>
        <begin position="308"/>
        <end position="329"/>
    </location>
</feature>
<feature type="compositionally biased region" description="Basic and acidic residues" evidence="1">
    <location>
        <begin position="609"/>
        <end position="656"/>
    </location>
</feature>
<comment type="caution">
    <text evidence="3">The sequence shown here is derived from an EMBL/GenBank/DDBJ whole genome shotgun (WGS) entry which is preliminary data.</text>
</comment>
<dbReference type="OrthoDB" id="10071636at2759"/>
<feature type="compositionally biased region" description="Basic and acidic residues" evidence="1">
    <location>
        <begin position="542"/>
        <end position="554"/>
    </location>
</feature>
<feature type="region of interest" description="Disordered" evidence="1">
    <location>
        <begin position="368"/>
        <end position="442"/>
    </location>
</feature>
<feature type="domain" description="IRS-type PTB" evidence="2">
    <location>
        <begin position="35"/>
        <end position="105"/>
    </location>
</feature>
<accession>A0A8S3RWB6</accession>
<dbReference type="EMBL" id="CAJPWZ010001333">
    <property type="protein sequence ID" value="CAG2213124.1"/>
    <property type="molecule type" value="Genomic_DNA"/>
</dbReference>
<evidence type="ECO:0000313" key="4">
    <source>
        <dbReference type="Proteomes" id="UP000683360"/>
    </source>
</evidence>
<dbReference type="InterPro" id="IPR011993">
    <property type="entry name" value="PH-like_dom_sf"/>
</dbReference>
<dbReference type="Pfam" id="PF02174">
    <property type="entry name" value="IRS"/>
    <property type="match status" value="1"/>
</dbReference>
<protein>
    <recommendedName>
        <fullName evidence="2">IRS-type PTB domain-containing protein</fullName>
    </recommendedName>
</protein>
<name>A0A8S3RWB6_MYTED</name>
<feature type="compositionally biased region" description="Polar residues" evidence="1">
    <location>
        <begin position="181"/>
        <end position="197"/>
    </location>
</feature>
<feature type="region of interest" description="Disordered" evidence="1">
    <location>
        <begin position="540"/>
        <end position="713"/>
    </location>
</feature>
<dbReference type="InterPro" id="IPR002404">
    <property type="entry name" value="IRS_PTB"/>
</dbReference>
<feature type="compositionally biased region" description="Polar residues" evidence="1">
    <location>
        <begin position="558"/>
        <end position="582"/>
    </location>
</feature>
<dbReference type="InterPro" id="IPR050996">
    <property type="entry name" value="Docking_Protein_DOK"/>
</dbReference>
<dbReference type="Proteomes" id="UP000683360">
    <property type="component" value="Unassembled WGS sequence"/>
</dbReference>
<organism evidence="3 4">
    <name type="scientific">Mytilus edulis</name>
    <name type="common">Blue mussel</name>
    <dbReference type="NCBI Taxonomy" id="6550"/>
    <lineage>
        <taxon>Eukaryota</taxon>
        <taxon>Metazoa</taxon>
        <taxon>Spiralia</taxon>
        <taxon>Lophotrochozoa</taxon>
        <taxon>Mollusca</taxon>
        <taxon>Bivalvia</taxon>
        <taxon>Autobranchia</taxon>
        <taxon>Pteriomorphia</taxon>
        <taxon>Mytilida</taxon>
        <taxon>Mytiloidea</taxon>
        <taxon>Mytilidae</taxon>
        <taxon>Mytilinae</taxon>
        <taxon>Mytilus</taxon>
    </lineage>
</organism>
<dbReference type="PANTHER" id="PTHR21258">
    <property type="entry name" value="DOCKING PROTEIN RELATED"/>
    <property type="match status" value="1"/>
</dbReference>
<feature type="compositionally biased region" description="Polar residues" evidence="1">
    <location>
        <begin position="220"/>
        <end position="234"/>
    </location>
</feature>
<dbReference type="SUPFAM" id="SSF50729">
    <property type="entry name" value="PH domain-like"/>
    <property type="match status" value="1"/>
</dbReference>
<evidence type="ECO:0000256" key="1">
    <source>
        <dbReference type="SAM" id="MobiDB-lite"/>
    </source>
</evidence>
<sequence>MDVFVFLLMSQLKLKEQIKDDFIIVKPENSDVNRRIGAKGTNCILHISPWGVTLALQATRTVLAQWPLKSIRYFEGVKNQFMLEAGRVAPMGDGTYIFHTEDGKENYAYDLLDQRIVDALTKMQPGRRGTTEEMEDYVLESNNLTLLTSVIPCMINHPDHIHIMRDNWNIDINGNTIRTRPTVHVRQTSNASETGSDLGTPGTPGPPLPSRRPETPSSRYLASSSPGRQQSSKVPSVVNSSFQKSNSSSSLVSRPPLPTPTSGALSNSQRSRPVPAPLNRSSTADGNYLRMNSLSAVKTIAQNSVPPFSPTGEWSPPPSFQEATNYSLMSPGHVGRDGYLNPRTSVIELQEIALEKFNQNVPETYLSPTAEYETTFNTSSLPRERGSTSKPSNNNDNHYRLRSLSCEDIKKGQMRQRARTANSRQDAKNNSRETTTAEPFPRIQEFKGSMELLLQDERGYYNIDGLKGTIDSSHAPSVAEVLQKFDETAKPPLTRAISNPNFLQLLNKDKLNDIRVEKARSIHGSNPNLKKSKSLLNLFKRSNKEKSSSTKEEGYSSNKAKSLPNSPCNSLQRQYSHPNISINVKGIHVTGRTRSFRKPRQYEKSPQIQRKEGKSPQIQRKDGKSPLPTRKDGKSPKFKRKEDKSPQVQYRHERAASDPQVLEQHSPQPTRRTRHDVTPSVSSSDNEFANGRPVCPSRQASSSSLGHKVHTVC</sequence>
<feature type="compositionally biased region" description="Low complexity" evidence="1">
    <location>
        <begin position="236"/>
        <end position="254"/>
    </location>
</feature>
<dbReference type="PANTHER" id="PTHR21258:SF56">
    <property type="entry name" value="IRS-TYPE PTB DOMAIN-CONTAINING PROTEIN"/>
    <property type="match status" value="1"/>
</dbReference>
<feature type="compositionally biased region" description="Polar residues" evidence="1">
    <location>
        <begin position="372"/>
        <end position="381"/>
    </location>
</feature>
<dbReference type="AlphaFoldDB" id="A0A8S3RWB6"/>
<dbReference type="Gene3D" id="2.30.29.30">
    <property type="entry name" value="Pleckstrin-homology domain (PH domain)/Phosphotyrosine-binding domain (PTB)"/>
    <property type="match status" value="1"/>
</dbReference>
<keyword evidence="4" id="KW-1185">Reference proteome</keyword>
<evidence type="ECO:0000259" key="2">
    <source>
        <dbReference type="Pfam" id="PF02174"/>
    </source>
</evidence>
<reference evidence="3" key="1">
    <citation type="submission" date="2021-03" db="EMBL/GenBank/DDBJ databases">
        <authorList>
            <person name="Bekaert M."/>
        </authorList>
    </citation>
    <scope>NUCLEOTIDE SEQUENCE</scope>
</reference>
<evidence type="ECO:0000313" key="3">
    <source>
        <dbReference type="EMBL" id="CAG2213124.1"/>
    </source>
</evidence>